<gene>
    <name evidence="2" type="ORF">PZA18_18700</name>
</gene>
<accession>A0ABT7E179</accession>
<dbReference type="Pfam" id="PF08378">
    <property type="entry name" value="NERD"/>
    <property type="match status" value="1"/>
</dbReference>
<evidence type="ECO:0000259" key="1">
    <source>
        <dbReference type="PROSITE" id="PS50965"/>
    </source>
</evidence>
<dbReference type="InterPro" id="IPR011528">
    <property type="entry name" value="NERD"/>
</dbReference>
<proteinExistence type="predicted"/>
<protein>
    <submittedName>
        <fullName evidence="2">Nuclease-related domain-containing protein</fullName>
    </submittedName>
</protein>
<comment type="caution">
    <text evidence="2">The sequence shown here is derived from an EMBL/GenBank/DDBJ whole genome shotgun (WGS) entry which is preliminary data.</text>
</comment>
<evidence type="ECO:0000313" key="2">
    <source>
        <dbReference type="EMBL" id="MDK2126077.1"/>
    </source>
</evidence>
<dbReference type="Proteomes" id="UP001172778">
    <property type="component" value="Unassembled WGS sequence"/>
</dbReference>
<keyword evidence="3" id="KW-1185">Reference proteome</keyword>
<name>A0ABT7E179_9NEIS</name>
<dbReference type="EMBL" id="JARRAF010000030">
    <property type="protein sequence ID" value="MDK2126077.1"/>
    <property type="molecule type" value="Genomic_DNA"/>
</dbReference>
<feature type="domain" description="NERD" evidence="1">
    <location>
        <begin position="42"/>
        <end position="160"/>
    </location>
</feature>
<reference evidence="2" key="1">
    <citation type="submission" date="2023-03" db="EMBL/GenBank/DDBJ databases">
        <title>Chitinimonas shenzhenensis gen. nov., sp. nov., a novel member of family Burkholderiaceae isolated from activated sludge collected in Shen Zhen, China.</title>
        <authorList>
            <person name="Wang X."/>
        </authorList>
    </citation>
    <scope>NUCLEOTIDE SEQUENCE</scope>
    <source>
        <strain evidence="2">DQS-5</strain>
    </source>
</reference>
<dbReference type="PROSITE" id="PS50965">
    <property type="entry name" value="NERD"/>
    <property type="match status" value="1"/>
</dbReference>
<evidence type="ECO:0000313" key="3">
    <source>
        <dbReference type="Proteomes" id="UP001172778"/>
    </source>
</evidence>
<sequence>MLLKSADDRQAILATLEDLLHTPGLQKVKRELIVKEQKAIERGAEGERESAYEIDFLLKDSKNWVVLHDLRLEHKGRVAQIDHLLFSRTLDIFVVETKHFSADLQVNDRGEFTAWYGKKPLGIPSPLAQNDKHVAVVKSLLDDLVLPTRLGVTMTPVVKSLVMVSARSRITRPKSFNTDCLIKSDQLKQWLGEQDKRESTLGLLGSLARIVSLETVLSLAEQFRALHKPIVFDYRSRFGLACLNPATAELEPDSVAGAFATPAKMAGPAFKVLAVDGDVEFEGQTAEPPTPSAEPSPAERDNRRAGGYFCAKCKVSVSYAVAKFCWDRPARFGGKVYCFDHQLAVATAT</sequence>
<dbReference type="RefSeq" id="WP_284102392.1">
    <property type="nucleotide sequence ID" value="NZ_JARRAF010000030.1"/>
</dbReference>
<organism evidence="2 3">
    <name type="scientific">Parachitinimonas caeni</name>
    <dbReference type="NCBI Taxonomy" id="3031301"/>
    <lineage>
        <taxon>Bacteria</taxon>
        <taxon>Pseudomonadati</taxon>
        <taxon>Pseudomonadota</taxon>
        <taxon>Betaproteobacteria</taxon>
        <taxon>Neisseriales</taxon>
        <taxon>Chitinibacteraceae</taxon>
        <taxon>Parachitinimonas</taxon>
    </lineage>
</organism>